<feature type="domain" description="Bicarbonate transporter-like transmembrane" evidence="7">
    <location>
        <begin position="141"/>
        <end position="204"/>
    </location>
</feature>
<protein>
    <submittedName>
        <fullName evidence="8">Boron transporter 7</fullName>
    </submittedName>
</protein>
<proteinExistence type="inferred from homology"/>
<keyword evidence="3 6" id="KW-0812">Transmembrane</keyword>
<dbReference type="GO" id="GO:0006820">
    <property type="term" value="P:monoatomic anion transport"/>
    <property type="evidence" value="ECO:0007669"/>
    <property type="project" value="InterPro"/>
</dbReference>
<reference evidence="8" key="2">
    <citation type="journal article" date="2024" name="Plant">
        <title>Genomic evolution and insights into agronomic trait innovations of Sesamum species.</title>
        <authorList>
            <person name="Miao H."/>
            <person name="Wang L."/>
            <person name="Qu L."/>
            <person name="Liu H."/>
            <person name="Sun Y."/>
            <person name="Le M."/>
            <person name="Wang Q."/>
            <person name="Wei S."/>
            <person name="Zheng Y."/>
            <person name="Lin W."/>
            <person name="Duan Y."/>
            <person name="Cao H."/>
            <person name="Xiong S."/>
            <person name="Wang X."/>
            <person name="Wei L."/>
            <person name="Li C."/>
            <person name="Ma Q."/>
            <person name="Ju M."/>
            <person name="Zhao R."/>
            <person name="Li G."/>
            <person name="Mu C."/>
            <person name="Tian Q."/>
            <person name="Mei H."/>
            <person name="Zhang T."/>
            <person name="Gao T."/>
            <person name="Zhang H."/>
        </authorList>
    </citation>
    <scope>NUCLEOTIDE SEQUENCE</scope>
    <source>
        <strain evidence="8">KEN1</strain>
    </source>
</reference>
<accession>A0AAW2X2Q7</accession>
<feature type="domain" description="Bicarbonate transporter-like transmembrane" evidence="7">
    <location>
        <begin position="2"/>
        <end position="58"/>
    </location>
</feature>
<dbReference type="GO" id="GO:0050801">
    <property type="term" value="P:monoatomic ion homeostasis"/>
    <property type="evidence" value="ECO:0007669"/>
    <property type="project" value="TreeGrafter"/>
</dbReference>
<comment type="similarity">
    <text evidence="2">Belongs to the anion exchanger (TC 2.A.31.3) family.</text>
</comment>
<dbReference type="InterPro" id="IPR011531">
    <property type="entry name" value="HCO3_transpt-like_TM_dom"/>
</dbReference>
<feature type="non-terminal residue" evidence="8">
    <location>
        <position position="1"/>
    </location>
</feature>
<comment type="subcellular location">
    <subcellularLocation>
        <location evidence="1">Membrane</location>
        <topology evidence="1">Multi-pass membrane protein</topology>
    </subcellularLocation>
</comment>
<evidence type="ECO:0000259" key="7">
    <source>
        <dbReference type="Pfam" id="PF00955"/>
    </source>
</evidence>
<feature type="transmembrane region" description="Helical" evidence="6">
    <location>
        <begin position="155"/>
        <end position="179"/>
    </location>
</feature>
<reference evidence="8" key="1">
    <citation type="submission" date="2020-06" db="EMBL/GenBank/DDBJ databases">
        <authorList>
            <person name="Li T."/>
            <person name="Hu X."/>
            <person name="Zhang T."/>
            <person name="Song X."/>
            <person name="Zhang H."/>
            <person name="Dai N."/>
            <person name="Sheng W."/>
            <person name="Hou X."/>
            <person name="Wei L."/>
        </authorList>
    </citation>
    <scope>NUCLEOTIDE SEQUENCE</scope>
    <source>
        <strain evidence="8">KEN1</strain>
        <tissue evidence="8">Leaf</tissue>
    </source>
</reference>
<evidence type="ECO:0000256" key="5">
    <source>
        <dbReference type="ARBA" id="ARBA00023136"/>
    </source>
</evidence>
<evidence type="ECO:0000256" key="3">
    <source>
        <dbReference type="ARBA" id="ARBA00022692"/>
    </source>
</evidence>
<sequence>VASQLTQQKEFNLTKPTAYHCDIFLLGVMTLICGLQGFPPSNGVFPQSLIHTRVLQSLRSKLFEIKWSSVQEKEGMKEQVSHTEIYKRMRDVFVEMDSAPTVTSCGERAGRLEGSLVKHDNKGESNGKFDPEKRIDLHLPVRVNEQKVSNFLQSVAVGLAICIMSMIKMIPTSILWGYFAYMGSESLPDNQFWERMLMLLVPPRRRFK</sequence>
<dbReference type="EMBL" id="JACGWN010000006">
    <property type="protein sequence ID" value="KAL0448179.1"/>
    <property type="molecule type" value="Genomic_DNA"/>
</dbReference>
<evidence type="ECO:0000256" key="4">
    <source>
        <dbReference type="ARBA" id="ARBA00022989"/>
    </source>
</evidence>
<keyword evidence="5 6" id="KW-0472">Membrane</keyword>
<dbReference type="GO" id="GO:0005886">
    <property type="term" value="C:plasma membrane"/>
    <property type="evidence" value="ECO:0007669"/>
    <property type="project" value="TreeGrafter"/>
</dbReference>
<dbReference type="GO" id="GO:0005452">
    <property type="term" value="F:solute:inorganic anion antiporter activity"/>
    <property type="evidence" value="ECO:0007669"/>
    <property type="project" value="InterPro"/>
</dbReference>
<comment type="caution">
    <text evidence="8">The sequence shown here is derived from an EMBL/GenBank/DDBJ whole genome shotgun (WGS) entry which is preliminary data.</text>
</comment>
<organism evidence="8">
    <name type="scientific">Sesamum latifolium</name>
    <dbReference type="NCBI Taxonomy" id="2727402"/>
    <lineage>
        <taxon>Eukaryota</taxon>
        <taxon>Viridiplantae</taxon>
        <taxon>Streptophyta</taxon>
        <taxon>Embryophyta</taxon>
        <taxon>Tracheophyta</taxon>
        <taxon>Spermatophyta</taxon>
        <taxon>Magnoliopsida</taxon>
        <taxon>eudicotyledons</taxon>
        <taxon>Gunneridae</taxon>
        <taxon>Pentapetalae</taxon>
        <taxon>asterids</taxon>
        <taxon>lamiids</taxon>
        <taxon>Lamiales</taxon>
        <taxon>Pedaliaceae</taxon>
        <taxon>Sesamum</taxon>
    </lineage>
</organism>
<keyword evidence="4 6" id="KW-1133">Transmembrane helix</keyword>
<evidence type="ECO:0000256" key="6">
    <source>
        <dbReference type="SAM" id="Phobius"/>
    </source>
</evidence>
<dbReference type="InterPro" id="IPR003020">
    <property type="entry name" value="HCO3_transpt_euk"/>
</dbReference>
<name>A0AAW2X2Q7_9LAMI</name>
<evidence type="ECO:0000256" key="1">
    <source>
        <dbReference type="ARBA" id="ARBA00004141"/>
    </source>
</evidence>
<dbReference type="PANTHER" id="PTHR11453">
    <property type="entry name" value="ANION EXCHANGE PROTEIN"/>
    <property type="match status" value="1"/>
</dbReference>
<evidence type="ECO:0000256" key="2">
    <source>
        <dbReference type="ARBA" id="ARBA00006262"/>
    </source>
</evidence>
<evidence type="ECO:0000313" key="8">
    <source>
        <dbReference type="EMBL" id="KAL0448179.1"/>
    </source>
</evidence>
<gene>
    <name evidence="8" type="ORF">Slati_1945800</name>
</gene>
<dbReference type="AlphaFoldDB" id="A0AAW2X2Q7"/>
<dbReference type="Pfam" id="PF00955">
    <property type="entry name" value="HCO3_cotransp"/>
    <property type="match status" value="2"/>
</dbReference>
<dbReference type="PANTHER" id="PTHR11453:SF40">
    <property type="entry name" value="BORON TRANSPORTER 4-RELATED"/>
    <property type="match status" value="1"/>
</dbReference>